<evidence type="ECO:0000313" key="2">
    <source>
        <dbReference type="Proteomes" id="UP000245533"/>
    </source>
</evidence>
<dbReference type="RefSeq" id="WP_109647165.1">
    <property type="nucleotide sequence ID" value="NZ_QGGB01000007.1"/>
</dbReference>
<accession>A0A316TVA0</accession>
<dbReference type="OrthoDB" id="8866982at2"/>
<name>A0A316TVA0_9BACT</name>
<protein>
    <recommendedName>
        <fullName evidence="3">PcfJ-like protein</fullName>
    </recommendedName>
</protein>
<proteinExistence type="predicted"/>
<keyword evidence="2" id="KW-1185">Reference proteome</keyword>
<dbReference type="Proteomes" id="UP000245533">
    <property type="component" value="Unassembled WGS sequence"/>
</dbReference>
<reference evidence="1 2" key="1">
    <citation type="submission" date="2018-05" db="EMBL/GenBank/DDBJ databases">
        <title>Rhodohalobacter halophilus gen. nov., sp. nov., a moderately halophilic member of the family Balneolaceae.</title>
        <authorList>
            <person name="Liu Z.-W."/>
        </authorList>
    </citation>
    <scope>NUCLEOTIDE SEQUENCE [LARGE SCALE GENOMIC DNA]</scope>
    <source>
        <strain evidence="1 2">8A47</strain>
    </source>
</reference>
<gene>
    <name evidence="1" type="ORF">DDZ15_11160</name>
</gene>
<dbReference type="InterPro" id="IPR025586">
    <property type="entry name" value="PcfJ"/>
</dbReference>
<evidence type="ECO:0000313" key="1">
    <source>
        <dbReference type="EMBL" id="PWN06372.1"/>
    </source>
</evidence>
<organism evidence="1 2">
    <name type="scientific">Rhodohalobacter mucosus</name>
    <dbReference type="NCBI Taxonomy" id="2079485"/>
    <lineage>
        <taxon>Bacteria</taxon>
        <taxon>Pseudomonadati</taxon>
        <taxon>Balneolota</taxon>
        <taxon>Balneolia</taxon>
        <taxon>Balneolales</taxon>
        <taxon>Balneolaceae</taxon>
        <taxon>Rhodohalobacter</taxon>
    </lineage>
</organism>
<evidence type="ECO:0008006" key="3">
    <source>
        <dbReference type="Google" id="ProtNLM"/>
    </source>
</evidence>
<sequence length="405" mass="48181">MLEKLNNNHLVEYLAKIEPKVSGDTTLDLFMNQQRQPKISSDNLGIKLFEHFYDIKNMMLSYDHRSKEMINTLKFLLGDDKIISKNFISNIILFLPFLRRKNICVDHNNPHYILEQIVVKYKPPAFLYSVWDQPLDVRNVKWLIWFVCLSQGASLKKVSKLFNWSYPVKLQKHLYHVPAHYDTYYGVLFAWIMYKSGSIRDATLIVDYPFFSHGIDLTEPKENDTFISYWHSFINWLLKQSSKLTDAELYSLLHFSEIIYKNESQVSRGNITWKGRSAKKMIEEYQRLLMNCDYKHPYLHWEKRFKSWFTETNDGDVWSIEEIDSSLQLKEEGEIMQHCVFDHLNEVLNDQISVFSLTRNKVKQITISYSLDHFDILQIRGKRNRAPNKKEKQIIGLWLEQLNSN</sequence>
<dbReference type="Pfam" id="PF14284">
    <property type="entry name" value="PcfJ"/>
    <property type="match status" value="1"/>
</dbReference>
<comment type="caution">
    <text evidence="1">The sequence shown here is derived from an EMBL/GenBank/DDBJ whole genome shotgun (WGS) entry which is preliminary data.</text>
</comment>
<dbReference type="EMBL" id="QGGB01000007">
    <property type="protein sequence ID" value="PWN06372.1"/>
    <property type="molecule type" value="Genomic_DNA"/>
</dbReference>
<dbReference type="AlphaFoldDB" id="A0A316TVA0"/>